<reference evidence="7" key="1">
    <citation type="journal article" date="2019" name="Int. J. Syst. Evol. Microbiol.">
        <title>The Global Catalogue of Microorganisms (GCM) 10K type strain sequencing project: providing services to taxonomists for standard genome sequencing and annotation.</title>
        <authorList>
            <consortium name="The Broad Institute Genomics Platform"/>
            <consortium name="The Broad Institute Genome Sequencing Center for Infectious Disease"/>
            <person name="Wu L."/>
            <person name="Ma J."/>
        </authorList>
    </citation>
    <scope>NUCLEOTIDE SEQUENCE [LARGE SCALE GENOMIC DNA]</scope>
    <source>
        <strain evidence="7">CGMCC 4.7357</strain>
    </source>
</reference>
<name>A0ABV9K8I1_9PORP</name>
<feature type="domain" description="VOC" evidence="5">
    <location>
        <begin position="9"/>
        <end position="127"/>
    </location>
</feature>
<sequence length="129" mass="15341">MTKDKLKARFDHFNFNVLNLEKSIAFYEQALGLKEVKRKESSDGSFILVYLGDGSTEFTLELTWLRDRKEPYNLGDLEYHLCLRVPGDYDEWRKHHKEMGCICYENNEIGLYFIHDPDGYWIEILPLDK</sequence>
<keyword evidence="7" id="KW-1185">Reference proteome</keyword>
<evidence type="ECO:0000313" key="7">
    <source>
        <dbReference type="Proteomes" id="UP001596020"/>
    </source>
</evidence>
<dbReference type="PROSITE" id="PS51819">
    <property type="entry name" value="VOC"/>
    <property type="match status" value="1"/>
</dbReference>
<dbReference type="InterPro" id="IPR037523">
    <property type="entry name" value="VOC_core"/>
</dbReference>
<dbReference type="RefSeq" id="WP_380079281.1">
    <property type="nucleotide sequence ID" value="NZ_JBHSGO010000191.1"/>
</dbReference>
<evidence type="ECO:0000259" key="5">
    <source>
        <dbReference type="PROSITE" id="PS51819"/>
    </source>
</evidence>
<dbReference type="PANTHER" id="PTHR46036:SF5">
    <property type="entry name" value="LACTOYLGLUTATHIONE LYASE"/>
    <property type="match status" value="1"/>
</dbReference>
<dbReference type="Proteomes" id="UP001596020">
    <property type="component" value="Unassembled WGS sequence"/>
</dbReference>
<evidence type="ECO:0000256" key="4">
    <source>
        <dbReference type="ARBA" id="ARBA00033298"/>
    </source>
</evidence>
<dbReference type="SUPFAM" id="SSF54593">
    <property type="entry name" value="Glyoxalase/Bleomycin resistance protein/Dihydroxybiphenyl dioxygenase"/>
    <property type="match status" value="1"/>
</dbReference>
<dbReference type="EMBL" id="JBHSGO010000191">
    <property type="protein sequence ID" value="MFC4666317.1"/>
    <property type="molecule type" value="Genomic_DNA"/>
</dbReference>
<dbReference type="PANTHER" id="PTHR46036">
    <property type="entry name" value="LACTOYLGLUTATHIONE LYASE"/>
    <property type="match status" value="1"/>
</dbReference>
<evidence type="ECO:0000256" key="2">
    <source>
        <dbReference type="ARBA" id="ARBA00030892"/>
    </source>
</evidence>
<dbReference type="InterPro" id="IPR004360">
    <property type="entry name" value="Glyas_Fos-R_dOase_dom"/>
</dbReference>
<evidence type="ECO:0000256" key="3">
    <source>
        <dbReference type="ARBA" id="ARBA00032460"/>
    </source>
</evidence>
<proteinExistence type="predicted"/>
<organism evidence="6 7">
    <name type="scientific">Falsiporphyromonas endometrii</name>
    <dbReference type="NCBI Taxonomy" id="1387297"/>
    <lineage>
        <taxon>Bacteria</taxon>
        <taxon>Pseudomonadati</taxon>
        <taxon>Bacteroidota</taxon>
        <taxon>Bacteroidia</taxon>
        <taxon>Bacteroidales</taxon>
        <taxon>Porphyromonadaceae</taxon>
        <taxon>Falsiporphyromonas</taxon>
    </lineage>
</organism>
<dbReference type="InterPro" id="IPR029068">
    <property type="entry name" value="Glyas_Bleomycin-R_OHBP_Dase"/>
</dbReference>
<evidence type="ECO:0000256" key="1">
    <source>
        <dbReference type="ARBA" id="ARBA00030291"/>
    </source>
</evidence>
<accession>A0ABV9K8I1</accession>
<comment type="caution">
    <text evidence="6">The sequence shown here is derived from an EMBL/GenBank/DDBJ whole genome shotgun (WGS) entry which is preliminary data.</text>
</comment>
<evidence type="ECO:0000313" key="6">
    <source>
        <dbReference type="EMBL" id="MFC4666317.1"/>
    </source>
</evidence>
<dbReference type="Gene3D" id="3.10.180.10">
    <property type="entry name" value="2,3-Dihydroxybiphenyl 1,2-Dioxygenase, domain 1"/>
    <property type="match status" value="1"/>
</dbReference>
<protein>
    <recommendedName>
        <fullName evidence="2">Aldoketomutase</fullName>
    </recommendedName>
    <alternativeName>
        <fullName evidence="1">Ketone-aldehyde mutase</fullName>
    </alternativeName>
    <alternativeName>
        <fullName evidence="3">Methylglyoxalase</fullName>
    </alternativeName>
    <alternativeName>
        <fullName evidence="4">S-D-lactoylglutathione methylglyoxal lyase</fullName>
    </alternativeName>
</protein>
<dbReference type="Pfam" id="PF00903">
    <property type="entry name" value="Glyoxalase"/>
    <property type="match status" value="1"/>
</dbReference>
<gene>
    <name evidence="6" type="ORF">ACFO3G_06870</name>
</gene>